<proteinExistence type="predicted"/>
<evidence type="ECO:0000313" key="1">
    <source>
        <dbReference type="EMBL" id="KAK1666052.1"/>
    </source>
</evidence>
<name>A0AAD8SX89_LOLMU</name>
<comment type="caution">
    <text evidence="3">The sequence shown here is derived from an EMBL/GenBank/DDBJ whole genome shotgun (WGS) entry which is preliminary data.</text>
</comment>
<keyword evidence="5" id="KW-1185">Reference proteome</keyword>
<dbReference type="AlphaFoldDB" id="A0AAD8SX89"/>
<dbReference type="Proteomes" id="UP001231189">
    <property type="component" value="Unassembled WGS sequence"/>
</dbReference>
<dbReference type="EMBL" id="JAUUTY010000003">
    <property type="protein sequence ID" value="KAK1666055.1"/>
    <property type="molecule type" value="Genomic_DNA"/>
</dbReference>
<sequence>MRLLCRFFSGSVVADLLQSEQDLVIDVSEISLASSFGFSPGISGSKVNKTKATIKLQLKKVLKLVFWVGATVPSKERQQDGEAELPGVVAFLYVSVVYKMSIWEAIMHANIASSCLRLHIWNHLGSSVVMIASFFNCPAQGKCLSDVNIVDLRVFP</sequence>
<evidence type="ECO:0000313" key="5">
    <source>
        <dbReference type="Proteomes" id="UP001231189"/>
    </source>
</evidence>
<dbReference type="EMBL" id="JAUUTY010000003">
    <property type="protein sequence ID" value="KAK1666058.1"/>
    <property type="molecule type" value="Genomic_DNA"/>
</dbReference>
<evidence type="ECO:0000313" key="4">
    <source>
        <dbReference type="EMBL" id="KAK1666061.1"/>
    </source>
</evidence>
<dbReference type="EMBL" id="JAUUTY010000003">
    <property type="protein sequence ID" value="KAK1666061.1"/>
    <property type="molecule type" value="Genomic_DNA"/>
</dbReference>
<organism evidence="3 5">
    <name type="scientific">Lolium multiflorum</name>
    <name type="common">Italian ryegrass</name>
    <name type="synonym">Lolium perenne subsp. multiflorum</name>
    <dbReference type="NCBI Taxonomy" id="4521"/>
    <lineage>
        <taxon>Eukaryota</taxon>
        <taxon>Viridiplantae</taxon>
        <taxon>Streptophyta</taxon>
        <taxon>Embryophyta</taxon>
        <taxon>Tracheophyta</taxon>
        <taxon>Spermatophyta</taxon>
        <taxon>Magnoliopsida</taxon>
        <taxon>Liliopsida</taxon>
        <taxon>Poales</taxon>
        <taxon>Poaceae</taxon>
        <taxon>BOP clade</taxon>
        <taxon>Pooideae</taxon>
        <taxon>Poodae</taxon>
        <taxon>Poeae</taxon>
        <taxon>Poeae Chloroplast Group 2 (Poeae type)</taxon>
        <taxon>Loliodinae</taxon>
        <taxon>Loliinae</taxon>
        <taxon>Lolium</taxon>
    </lineage>
</organism>
<evidence type="ECO:0000313" key="3">
    <source>
        <dbReference type="EMBL" id="KAK1666058.1"/>
    </source>
</evidence>
<reference evidence="3" key="1">
    <citation type="submission" date="2023-07" db="EMBL/GenBank/DDBJ databases">
        <title>A chromosome-level genome assembly of Lolium multiflorum.</title>
        <authorList>
            <person name="Chen Y."/>
            <person name="Copetti D."/>
            <person name="Kolliker R."/>
            <person name="Studer B."/>
        </authorList>
    </citation>
    <scope>NUCLEOTIDE SEQUENCE</scope>
    <source>
        <strain evidence="3">02402/16</strain>
        <tissue evidence="3">Leaf</tissue>
    </source>
</reference>
<gene>
    <name evidence="1" type="ORF">QYE76_054211</name>
    <name evidence="2" type="ORF">QYE76_054214</name>
    <name evidence="3" type="ORF">QYE76_054217</name>
    <name evidence="4" type="ORF">QYE76_054220</name>
</gene>
<accession>A0AAD8SX89</accession>
<dbReference type="EMBL" id="JAUUTY010000003">
    <property type="protein sequence ID" value="KAK1666052.1"/>
    <property type="molecule type" value="Genomic_DNA"/>
</dbReference>
<evidence type="ECO:0000313" key="2">
    <source>
        <dbReference type="EMBL" id="KAK1666055.1"/>
    </source>
</evidence>
<protein>
    <submittedName>
        <fullName evidence="3">Uncharacterized protein</fullName>
    </submittedName>
</protein>